<evidence type="ECO:0000313" key="6">
    <source>
        <dbReference type="Ensembl" id="ENSOKIP00005096597.1"/>
    </source>
</evidence>
<dbReference type="InterPro" id="IPR006569">
    <property type="entry name" value="CID_dom"/>
</dbReference>
<feature type="compositionally biased region" description="Basic and acidic residues" evidence="3">
    <location>
        <begin position="295"/>
        <end position="310"/>
    </location>
</feature>
<feature type="compositionally biased region" description="Low complexity" evidence="3">
    <location>
        <begin position="262"/>
        <end position="272"/>
    </location>
</feature>
<dbReference type="GO" id="GO:1990269">
    <property type="term" value="F:RNA polymerase II C-terminal domain phosphoserine binding"/>
    <property type="evidence" value="ECO:0007669"/>
    <property type="project" value="TreeGrafter"/>
</dbReference>
<proteinExistence type="predicted"/>
<dbReference type="PROSITE" id="PS51391">
    <property type="entry name" value="CID"/>
    <property type="match status" value="1"/>
</dbReference>
<dbReference type="PANTHER" id="PTHR23140">
    <property type="entry name" value="RNA PROCESSING PROTEIN LD23810P"/>
    <property type="match status" value="1"/>
</dbReference>
<feature type="region of interest" description="Disordered" evidence="3">
    <location>
        <begin position="557"/>
        <end position="795"/>
    </location>
</feature>
<dbReference type="Pfam" id="PF00076">
    <property type="entry name" value="RRM_1"/>
    <property type="match status" value="1"/>
</dbReference>
<dbReference type="SMART" id="SM00582">
    <property type="entry name" value="RPR"/>
    <property type="match status" value="1"/>
</dbReference>
<keyword evidence="1 2" id="KW-0694">RNA-binding</keyword>
<keyword evidence="7" id="KW-1185">Reference proteome</keyword>
<dbReference type="InterPro" id="IPR008942">
    <property type="entry name" value="ENTH_VHS"/>
</dbReference>
<dbReference type="SUPFAM" id="SSF54928">
    <property type="entry name" value="RNA-binding domain, RBD"/>
    <property type="match status" value="1"/>
</dbReference>
<dbReference type="GO" id="GO:0005634">
    <property type="term" value="C:nucleus"/>
    <property type="evidence" value="ECO:0007669"/>
    <property type="project" value="TreeGrafter"/>
</dbReference>
<dbReference type="SMART" id="SM00360">
    <property type="entry name" value="RRM"/>
    <property type="match status" value="1"/>
</dbReference>
<dbReference type="InterPro" id="IPR000504">
    <property type="entry name" value="RRM_dom"/>
</dbReference>
<feature type="domain" description="CID" evidence="5">
    <location>
        <begin position="1"/>
        <end position="141"/>
    </location>
</feature>
<feature type="compositionally biased region" description="Basic and acidic residues" evidence="3">
    <location>
        <begin position="361"/>
        <end position="376"/>
    </location>
</feature>
<gene>
    <name evidence="6" type="primary">SCAF4</name>
    <name evidence="6" type="synonym">LOC109904933</name>
</gene>
<evidence type="ECO:0000256" key="1">
    <source>
        <dbReference type="ARBA" id="ARBA00022884"/>
    </source>
</evidence>
<reference evidence="6" key="2">
    <citation type="submission" date="2025-09" db="UniProtKB">
        <authorList>
            <consortium name="Ensembl"/>
        </authorList>
    </citation>
    <scope>IDENTIFICATION</scope>
</reference>
<dbReference type="AlphaFoldDB" id="A0A8C7K6G6"/>
<feature type="compositionally biased region" description="Basic residues" evidence="3">
    <location>
        <begin position="311"/>
        <end position="343"/>
    </location>
</feature>
<dbReference type="Ensembl" id="ENSOKIT00005103416.1">
    <property type="protein sequence ID" value="ENSOKIP00005096597.1"/>
    <property type="gene ID" value="ENSOKIG00005042286.1"/>
</dbReference>
<dbReference type="GO" id="GO:2000805">
    <property type="term" value="P:negative regulation of termination of RNA polymerase II transcription, poly(A)-coupled"/>
    <property type="evidence" value="ECO:0007669"/>
    <property type="project" value="TreeGrafter"/>
</dbReference>
<dbReference type="GO" id="GO:0003723">
    <property type="term" value="F:RNA binding"/>
    <property type="evidence" value="ECO:0007669"/>
    <property type="project" value="UniProtKB-UniRule"/>
</dbReference>
<evidence type="ECO:0000259" key="4">
    <source>
        <dbReference type="PROSITE" id="PS50102"/>
    </source>
</evidence>
<dbReference type="Gene3D" id="3.30.70.330">
    <property type="match status" value="1"/>
</dbReference>
<dbReference type="Proteomes" id="UP000694557">
    <property type="component" value="Unassembled WGS sequence"/>
</dbReference>
<dbReference type="Pfam" id="PF04818">
    <property type="entry name" value="CID"/>
    <property type="match status" value="1"/>
</dbReference>
<evidence type="ECO:0000313" key="7">
    <source>
        <dbReference type="Proteomes" id="UP000694557"/>
    </source>
</evidence>
<dbReference type="InterPro" id="IPR051485">
    <property type="entry name" value="SR-CTD_assoc_factor"/>
</dbReference>
<dbReference type="GeneTree" id="ENSGT00530000063946"/>
<evidence type="ECO:0000256" key="3">
    <source>
        <dbReference type="SAM" id="MobiDB-lite"/>
    </source>
</evidence>
<evidence type="ECO:0000256" key="2">
    <source>
        <dbReference type="PROSITE-ProRule" id="PRU00176"/>
    </source>
</evidence>
<dbReference type="InterPro" id="IPR012677">
    <property type="entry name" value="Nucleotide-bd_a/b_plait_sf"/>
</dbReference>
<sequence>IIMDSVNAFNLELFSMIDMKPPISRAKMMSVTKSAIKAIKLYKHVVQIVEKFIKKCKPELKVPGLYVVDSIVRQSRHQFGVDKDVYGPRFQKNFTPTFQNLYLCPHDDKSKIIRVLNLWQKNAVFEMDVVQPLLDMAAGSIVPTPSPQEDLQAQPQVPSASIASVQTPVSSASIAAALPQVSRASIAAALPQLPPQLQNPEALAAVAQLFQSGQGHEVRKLLDRFDYDDEPEEVKREETNPLVPGNQYDGHFPGPMQPNMEQQFQGQPGRQQTPVGGYPGLNKGYSQSQHTDQGNSREREDPSGRREGRQRGHGRRSRSRSGSRSPRRKRSPGSPSRKPRHSSQRSGSRSRESRWNSPRSRSQERKEREKDKDRRQKGLPSIKSQTLSVCTTTLWVGQLDKKTSQQDVMCLLEEFGQIDSINMIPPRGCAYIVMVHRQDAYRALHKLGRGSFKVNQKAIKIAWALNKGIKATHKKFWDVERGVTYIPWSKVKIEELEGSREGGMLDADTLCPGKHLSHATSTPSALGESQLSCLIPHLLASFSKCIGEEDFWTEQRRRSGCHGNRGSCHRPCTGNTRYRGPNETQHRQQGPNESHHRQQGPNESHHRQQGPNESQHRQQGPNETQHRPQGPNESHHRPQGPNETHHRQQGPNESHHRQQGPNESHHRQQGPNESHHRQQGPNETQHRPQGPNESHHRPQGPNETHHRQQGPNETHHRQQGPNETHHRQQGPNETHHRQQGPNETHHRQQGPNETHHRLQGPNETHHRQQGPNETHHRQQGPNETHHRQQGPNETH</sequence>
<dbReference type="Gene3D" id="1.25.40.90">
    <property type="match status" value="1"/>
</dbReference>
<accession>A0A8C7K6G6</accession>
<feature type="compositionally biased region" description="Polar residues" evidence="3">
    <location>
        <begin position="609"/>
        <end position="623"/>
    </location>
</feature>
<dbReference type="FunFam" id="1.25.40.90:FF:000004">
    <property type="entry name" value="splicing factor, arginine/serine-rich 15"/>
    <property type="match status" value="1"/>
</dbReference>
<organism evidence="6 7">
    <name type="scientific">Oncorhynchus kisutch</name>
    <name type="common">Coho salmon</name>
    <name type="synonym">Salmo kisutch</name>
    <dbReference type="NCBI Taxonomy" id="8019"/>
    <lineage>
        <taxon>Eukaryota</taxon>
        <taxon>Metazoa</taxon>
        <taxon>Chordata</taxon>
        <taxon>Craniata</taxon>
        <taxon>Vertebrata</taxon>
        <taxon>Euteleostomi</taxon>
        <taxon>Actinopterygii</taxon>
        <taxon>Neopterygii</taxon>
        <taxon>Teleostei</taxon>
        <taxon>Protacanthopterygii</taxon>
        <taxon>Salmoniformes</taxon>
        <taxon>Salmonidae</taxon>
        <taxon>Salmoninae</taxon>
        <taxon>Oncorhynchus</taxon>
    </lineage>
</organism>
<dbReference type="PROSITE" id="PS50102">
    <property type="entry name" value="RRM"/>
    <property type="match status" value="1"/>
</dbReference>
<dbReference type="InterPro" id="IPR035979">
    <property type="entry name" value="RBD_domain_sf"/>
</dbReference>
<dbReference type="SUPFAM" id="SSF48464">
    <property type="entry name" value="ENTH/VHS domain"/>
    <property type="match status" value="1"/>
</dbReference>
<feature type="region of interest" description="Disordered" evidence="3">
    <location>
        <begin position="229"/>
        <end position="380"/>
    </location>
</feature>
<protein>
    <submittedName>
        <fullName evidence="6">SR-related CTD-associated factor 4b</fullName>
    </submittedName>
</protein>
<name>A0A8C7K6G6_ONCKI</name>
<evidence type="ECO:0000259" key="5">
    <source>
        <dbReference type="PROSITE" id="PS51391"/>
    </source>
</evidence>
<dbReference type="PANTHER" id="PTHR23140:SF3">
    <property type="entry name" value="SR-RELATED AND CTD-ASSOCIATED FACTOR 4"/>
    <property type="match status" value="1"/>
</dbReference>
<reference evidence="6" key="1">
    <citation type="submission" date="2025-08" db="UniProtKB">
        <authorList>
            <consortium name="Ensembl"/>
        </authorList>
    </citation>
    <scope>IDENTIFICATION</scope>
</reference>
<feature type="compositionally biased region" description="Polar residues" evidence="3">
    <location>
        <begin position="284"/>
        <end position="294"/>
    </location>
</feature>
<feature type="domain" description="RRM" evidence="4">
    <location>
        <begin position="392"/>
        <end position="466"/>
    </location>
</feature>